<name>A0A506V9N2_9GAMM</name>
<reference evidence="1 2" key="1">
    <citation type="submission" date="2019-06" db="EMBL/GenBank/DDBJ databases">
        <authorList>
            <person name="Yang Y."/>
        </authorList>
    </citation>
    <scope>NUCLEOTIDE SEQUENCE [LARGE SCALE GENOMIC DNA]</scope>
    <source>
        <strain evidence="1 2">BIT-26</strain>
    </source>
</reference>
<keyword evidence="2" id="KW-1185">Reference proteome</keyword>
<dbReference type="RefSeq" id="WP_141175916.1">
    <property type="nucleotide sequence ID" value="NZ_JBHUFX010000036.1"/>
</dbReference>
<dbReference type="AlphaFoldDB" id="A0A506V9N2"/>
<organism evidence="1 2">
    <name type="scientific">Mixta tenebrionis</name>
    <dbReference type="NCBI Taxonomy" id="2562439"/>
    <lineage>
        <taxon>Bacteria</taxon>
        <taxon>Pseudomonadati</taxon>
        <taxon>Pseudomonadota</taxon>
        <taxon>Gammaproteobacteria</taxon>
        <taxon>Enterobacterales</taxon>
        <taxon>Erwiniaceae</taxon>
        <taxon>Mixta</taxon>
    </lineage>
</organism>
<protein>
    <recommendedName>
        <fullName evidence="3">Fumarase D</fullName>
    </recommendedName>
</protein>
<gene>
    <name evidence="1" type="ORF">FKM52_09180</name>
</gene>
<comment type="caution">
    <text evidence="1">The sequence shown here is derived from an EMBL/GenBank/DDBJ whole genome shotgun (WGS) entry which is preliminary data.</text>
</comment>
<sequence>MKDQTYESTGTAEKENEVCCLIGRAVVALSEASQPVNKSTLSLKLLSMADHEGDDDRVLLYWLARRAINQPAHLHSGTSRRPLMR</sequence>
<dbReference type="OrthoDB" id="6540498at2"/>
<accession>A0A506V9N2</accession>
<evidence type="ECO:0000313" key="1">
    <source>
        <dbReference type="EMBL" id="TPW42212.1"/>
    </source>
</evidence>
<dbReference type="EMBL" id="VHQI01000005">
    <property type="protein sequence ID" value="TPW42212.1"/>
    <property type="molecule type" value="Genomic_DNA"/>
</dbReference>
<evidence type="ECO:0000313" key="2">
    <source>
        <dbReference type="Proteomes" id="UP000319523"/>
    </source>
</evidence>
<evidence type="ECO:0008006" key="3">
    <source>
        <dbReference type="Google" id="ProtNLM"/>
    </source>
</evidence>
<dbReference type="Proteomes" id="UP000319523">
    <property type="component" value="Unassembled WGS sequence"/>
</dbReference>
<proteinExistence type="predicted"/>